<evidence type="ECO:0000256" key="3">
    <source>
        <dbReference type="ARBA" id="ARBA00022475"/>
    </source>
</evidence>
<feature type="transmembrane region" description="Helical" evidence="7">
    <location>
        <begin position="704"/>
        <end position="729"/>
    </location>
</feature>
<evidence type="ECO:0000256" key="5">
    <source>
        <dbReference type="ARBA" id="ARBA00022989"/>
    </source>
</evidence>
<feature type="transmembrane region" description="Helical" evidence="7">
    <location>
        <begin position="361"/>
        <end position="381"/>
    </location>
</feature>
<evidence type="ECO:0000256" key="2">
    <source>
        <dbReference type="ARBA" id="ARBA00005236"/>
    </source>
</evidence>
<comment type="similarity">
    <text evidence="2">Belongs to the ABC-4 integral membrane protein family. LolC/E subfamily.</text>
</comment>
<evidence type="ECO:0000313" key="10">
    <source>
        <dbReference type="Proteomes" id="UP000680706"/>
    </source>
</evidence>
<sequence length="787" mass="86067">MTVLNRKLLRDLYGIKGQACAVLLVVATGVALTVLMGGVYQSLLQAQATYYEQNNFADIYVELSRAPNAELAKVTDIEGVFEAESRIAGSAQLLINGQALSIRTQTLSLPKGQLPRINRPDLVVGRLPDPARPNEILLLASFASKHGLSPGTSISAIINGSYRDLMITGLARSPEFIYAIPPNSVVADSALFGVIWMNQSAMEAVYDLDGGFNQVLLTKTKQREIGDILARLDTVTSAFGGRGAHSALHRNATRLVSSELTAMKASGRVAPVIFLGVATFLLYLVLARILDAERRQIGILRAMGFSNIAVLRHYMKLVFVIAWGGSVLGCLSGLLMQLFMLGKYLEYFNFSHIDFIVDGNSIALGFIASTLSACVSGALAMSKLSQLSVSQTMQPPTPPVYESPGVFRGWLLVRLDQSAKMIFRRLQREPKRLLGSVLGIAFGMSLSVAANTLLVSFQETLRVNYGFIERSDVTVSFVEPLPLSAVNELRSLDHIIDVEPFLFVNAVLTNVNASYRRGLFALVDDPHLKRAVTSEQQVLSIPENGAILAQSLAFGLGVDVGDTITAQIKEGRQPQVDLTVVAIMQNLLGAPAYVNLKNLNEIMRWDTRVSAVNMRIDEKHSKKLFQILNQMPKVAQVTLKSQERRSFQSMMDKGTGMVRFIIVAIAGIITICITYCFGLIAFAERRHDLATLYTMGFTKAELDFVLFGEVALVTLMALPIGSFAGYFLSFHLAASFSTDIYQVPVSFTSSSYGLAALSVLISAYASCWLVRRRALREDTIKLLKFDG</sequence>
<proteinExistence type="inferred from homology"/>
<accession>A0ABX8AZU7</accession>
<dbReference type="Pfam" id="PF02687">
    <property type="entry name" value="FtsX"/>
    <property type="match status" value="2"/>
</dbReference>
<keyword evidence="10" id="KW-1185">Reference proteome</keyword>
<comment type="subcellular location">
    <subcellularLocation>
        <location evidence="1">Cell membrane</location>
        <topology evidence="1">Multi-pass membrane protein</topology>
    </subcellularLocation>
</comment>
<feature type="transmembrane region" description="Helical" evidence="7">
    <location>
        <begin position="749"/>
        <end position="770"/>
    </location>
</feature>
<protein>
    <submittedName>
        <fullName evidence="9">FtsX-like permease family protein</fullName>
    </submittedName>
</protein>
<keyword evidence="4 7" id="KW-0812">Transmembrane</keyword>
<feature type="transmembrane region" description="Helical" evidence="7">
    <location>
        <begin position="269"/>
        <end position="290"/>
    </location>
</feature>
<evidence type="ECO:0000256" key="4">
    <source>
        <dbReference type="ARBA" id="ARBA00022692"/>
    </source>
</evidence>
<evidence type="ECO:0000256" key="1">
    <source>
        <dbReference type="ARBA" id="ARBA00004651"/>
    </source>
</evidence>
<dbReference type="PANTHER" id="PTHR30489">
    <property type="entry name" value="LIPOPROTEIN-RELEASING SYSTEM TRANSMEMBRANE PROTEIN LOLE"/>
    <property type="match status" value="1"/>
</dbReference>
<evidence type="ECO:0000256" key="6">
    <source>
        <dbReference type="ARBA" id="ARBA00023136"/>
    </source>
</evidence>
<keyword evidence="3" id="KW-1003">Cell membrane</keyword>
<dbReference type="PANTHER" id="PTHR30489:SF0">
    <property type="entry name" value="LIPOPROTEIN-RELEASING SYSTEM TRANSMEMBRANE PROTEIN LOLE"/>
    <property type="match status" value="1"/>
</dbReference>
<keyword evidence="6 7" id="KW-0472">Membrane</keyword>
<dbReference type="EMBL" id="CP074130">
    <property type="protein sequence ID" value="QUS59161.1"/>
    <property type="molecule type" value="Genomic_DNA"/>
</dbReference>
<reference evidence="9 10" key="1">
    <citation type="journal article" date="2021" name="Angew. Chem. Int. Ed. Engl.">
        <title>A novel family of nonribosomal peptides modulate collective behavior in Pseudovibrio bacteria isolated from marine sponges.</title>
        <authorList>
            <person name="Ioca L.P."/>
            <person name="Dai Y."/>
            <person name="Kunakom S."/>
            <person name="Diaz-Espinosa J."/>
            <person name="Krunic A."/>
            <person name="Crnkovic C.M."/>
            <person name="Orjala J."/>
            <person name="Sanchez L.M."/>
            <person name="Ferreira A.G."/>
            <person name="Berlinck R.G.S."/>
            <person name="Eustaquio A.S."/>
        </authorList>
    </citation>
    <scope>NUCLEOTIDE SEQUENCE [LARGE SCALE GENOMIC DNA]</scope>
    <source>
        <strain evidence="9 10">Ab134</strain>
        <plasmid evidence="9 10">pAb134-04</plasmid>
    </source>
</reference>
<feature type="transmembrane region" description="Helical" evidence="7">
    <location>
        <begin position="657"/>
        <end position="683"/>
    </location>
</feature>
<dbReference type="InterPro" id="IPR051447">
    <property type="entry name" value="Lipoprotein-release_system"/>
</dbReference>
<geneLocation type="plasmid" evidence="9 10">
    <name>pAb134-04</name>
</geneLocation>
<dbReference type="Proteomes" id="UP000680706">
    <property type="component" value="Plasmid pAb134-04"/>
</dbReference>
<dbReference type="RefSeq" id="WP_075701541.1">
    <property type="nucleotide sequence ID" value="NZ_CP074130.1"/>
</dbReference>
<feature type="transmembrane region" description="Helical" evidence="7">
    <location>
        <begin position="21"/>
        <end position="40"/>
    </location>
</feature>
<keyword evidence="5 7" id="KW-1133">Transmembrane helix</keyword>
<organism evidence="9 10">
    <name type="scientific">Pseudovibrio brasiliensis</name>
    <dbReference type="NCBI Taxonomy" id="1898042"/>
    <lineage>
        <taxon>Bacteria</taxon>
        <taxon>Pseudomonadati</taxon>
        <taxon>Pseudomonadota</taxon>
        <taxon>Alphaproteobacteria</taxon>
        <taxon>Hyphomicrobiales</taxon>
        <taxon>Stappiaceae</taxon>
        <taxon>Pseudovibrio</taxon>
    </lineage>
</organism>
<evidence type="ECO:0000313" key="9">
    <source>
        <dbReference type="EMBL" id="QUS59161.1"/>
    </source>
</evidence>
<feature type="domain" description="ABC3 transporter permease C-terminal" evidence="8">
    <location>
        <begin position="661"/>
        <end position="777"/>
    </location>
</feature>
<evidence type="ECO:0000256" key="7">
    <source>
        <dbReference type="SAM" id="Phobius"/>
    </source>
</evidence>
<name>A0ABX8AZU7_9HYPH</name>
<gene>
    <name evidence="9" type="ORF">KGB56_26585</name>
</gene>
<feature type="domain" description="ABC3 transporter permease C-terminal" evidence="8">
    <location>
        <begin position="269"/>
        <end position="388"/>
    </location>
</feature>
<dbReference type="InterPro" id="IPR003838">
    <property type="entry name" value="ABC3_permease_C"/>
</dbReference>
<feature type="transmembrane region" description="Helical" evidence="7">
    <location>
        <begin position="433"/>
        <end position="454"/>
    </location>
</feature>
<keyword evidence="9" id="KW-0614">Plasmid</keyword>
<feature type="transmembrane region" description="Helical" evidence="7">
    <location>
        <begin position="317"/>
        <end position="341"/>
    </location>
</feature>
<evidence type="ECO:0000259" key="8">
    <source>
        <dbReference type="Pfam" id="PF02687"/>
    </source>
</evidence>